<evidence type="ECO:0000256" key="6">
    <source>
        <dbReference type="RuleBase" id="RU363076"/>
    </source>
</evidence>
<dbReference type="Proteomes" id="UP000325957">
    <property type="component" value="Unassembled WGS sequence"/>
</dbReference>
<dbReference type="PANTHER" id="PTHR23427:SF2">
    <property type="entry name" value="SURFEIT LOCUS PROTEIN 1"/>
    <property type="match status" value="1"/>
</dbReference>
<feature type="transmembrane region" description="Helical" evidence="6">
    <location>
        <begin position="12"/>
        <end position="30"/>
    </location>
</feature>
<sequence>MAAYSFLLSGRWIAWFLLCCIGAVLCLYLGSWQMSRADAMTARNDLIVNNYDAAPLTDDDAVGALTGFDGSQQWHPVELTGSYLPEDTLVVRNRAHEGVIGYEVLVPFQVTSGEIVALDRGWIPTSEAGDGSPSEIPAPPAGEVTVTARLQPAETDLRRDSAEGQIASVSVEQAAELTGLPLVTDAYGQVATEEPAPAAAPESFSMPDLDYGPNLSYALQWDAFAVLVFVAYGYSARQKVRNDQWDREYAAQIEDELSRYYDDHGNFVSQGDGMTEEDVVRRLEMVDDMPAHLKDIMRPKRVKRTFSVVDAEEEDALLEAYESRR</sequence>
<protein>
    <recommendedName>
        <fullName evidence="6">SURF1-like protein</fullName>
    </recommendedName>
</protein>
<name>A0A5J5KZV5_9MICC</name>
<dbReference type="PANTHER" id="PTHR23427">
    <property type="entry name" value="SURFEIT LOCUS PROTEIN"/>
    <property type="match status" value="1"/>
</dbReference>
<dbReference type="AlphaFoldDB" id="A0A5J5KZV5"/>
<dbReference type="PROSITE" id="PS50895">
    <property type="entry name" value="SURF1"/>
    <property type="match status" value="1"/>
</dbReference>
<keyword evidence="6" id="KW-1003">Cell membrane</keyword>
<reference evidence="7 8" key="1">
    <citation type="submission" date="2019-05" db="EMBL/GenBank/DDBJ databases">
        <title>Kocuria coralli sp. nov., a novel actinobacterium isolated from coral reef seawater.</title>
        <authorList>
            <person name="Li J."/>
        </authorList>
    </citation>
    <scope>NUCLEOTIDE SEQUENCE [LARGE SCALE GENOMIC DNA]</scope>
    <source>
        <strain evidence="7 8">SCSIO 13007</strain>
    </source>
</reference>
<comment type="caution">
    <text evidence="7">The sequence shown here is derived from an EMBL/GenBank/DDBJ whole genome shotgun (WGS) entry which is preliminary data.</text>
</comment>
<dbReference type="OrthoDB" id="9807214at2"/>
<evidence type="ECO:0000313" key="7">
    <source>
        <dbReference type="EMBL" id="KAA9395132.1"/>
    </source>
</evidence>
<evidence type="ECO:0000256" key="4">
    <source>
        <dbReference type="ARBA" id="ARBA00022989"/>
    </source>
</evidence>
<evidence type="ECO:0000313" key="8">
    <source>
        <dbReference type="Proteomes" id="UP000325957"/>
    </source>
</evidence>
<keyword evidence="5 6" id="KW-0472">Membrane</keyword>
<dbReference type="CDD" id="cd06662">
    <property type="entry name" value="SURF1"/>
    <property type="match status" value="1"/>
</dbReference>
<dbReference type="Pfam" id="PF02104">
    <property type="entry name" value="SURF1"/>
    <property type="match status" value="1"/>
</dbReference>
<comment type="similarity">
    <text evidence="2 6">Belongs to the SURF1 family.</text>
</comment>
<evidence type="ECO:0000256" key="5">
    <source>
        <dbReference type="ARBA" id="ARBA00023136"/>
    </source>
</evidence>
<comment type="caution">
    <text evidence="6">Lacks conserved residue(s) required for the propagation of feature annotation.</text>
</comment>
<accession>A0A5J5KZV5</accession>
<evidence type="ECO:0000256" key="3">
    <source>
        <dbReference type="ARBA" id="ARBA00022692"/>
    </source>
</evidence>
<keyword evidence="3 6" id="KW-0812">Transmembrane</keyword>
<keyword evidence="8" id="KW-1185">Reference proteome</keyword>
<dbReference type="GO" id="GO:0005886">
    <property type="term" value="C:plasma membrane"/>
    <property type="evidence" value="ECO:0007669"/>
    <property type="project" value="UniProtKB-SubCell"/>
</dbReference>
<comment type="subcellular location">
    <subcellularLocation>
        <location evidence="6">Cell membrane</location>
        <topology evidence="6">Multi-pass membrane protein</topology>
    </subcellularLocation>
    <subcellularLocation>
        <location evidence="1">Membrane</location>
    </subcellularLocation>
</comment>
<gene>
    <name evidence="7" type="ORF">FCK90_03350</name>
</gene>
<proteinExistence type="inferred from homology"/>
<dbReference type="InterPro" id="IPR045214">
    <property type="entry name" value="Surf1/Surf4"/>
</dbReference>
<evidence type="ECO:0000256" key="1">
    <source>
        <dbReference type="ARBA" id="ARBA00004370"/>
    </source>
</evidence>
<organism evidence="7 8">
    <name type="scientific">Kocuria coralli</name>
    <dbReference type="NCBI Taxonomy" id="1461025"/>
    <lineage>
        <taxon>Bacteria</taxon>
        <taxon>Bacillati</taxon>
        <taxon>Actinomycetota</taxon>
        <taxon>Actinomycetes</taxon>
        <taxon>Micrococcales</taxon>
        <taxon>Micrococcaceae</taxon>
        <taxon>Kocuria</taxon>
    </lineage>
</organism>
<keyword evidence="4 6" id="KW-1133">Transmembrane helix</keyword>
<dbReference type="InterPro" id="IPR002994">
    <property type="entry name" value="Surf1/Shy1"/>
</dbReference>
<evidence type="ECO:0000256" key="2">
    <source>
        <dbReference type="ARBA" id="ARBA00007165"/>
    </source>
</evidence>
<dbReference type="EMBL" id="SZWF01000003">
    <property type="protein sequence ID" value="KAA9395132.1"/>
    <property type="molecule type" value="Genomic_DNA"/>
</dbReference>